<keyword evidence="2" id="KW-1133">Transmembrane helix</keyword>
<evidence type="ECO:0000256" key="1">
    <source>
        <dbReference type="SAM" id="MobiDB-lite"/>
    </source>
</evidence>
<keyword evidence="2" id="KW-0472">Membrane</keyword>
<dbReference type="InterPro" id="IPR027417">
    <property type="entry name" value="P-loop_NTPase"/>
</dbReference>
<gene>
    <name evidence="3" type="ORF">HCN52_00880</name>
</gene>
<dbReference type="SUPFAM" id="SSF52540">
    <property type="entry name" value="P-loop containing nucleoside triphosphate hydrolases"/>
    <property type="match status" value="1"/>
</dbReference>
<reference evidence="3 4" key="1">
    <citation type="submission" date="2020-03" db="EMBL/GenBank/DDBJ databases">
        <title>Draft genome of Streptomyces sp. ventii, isolated from the Axial Seamount in the Pacific Ocean, and resequencing of the two type strains Streptomyces lonarensis strain NCL 716 and Streptomyces bohaiensis strain 11A07.</title>
        <authorList>
            <person name="Loughran R.M."/>
            <person name="Pfannmuller K.M."/>
            <person name="Wasson B.J."/>
            <person name="Deadmond M.C."/>
            <person name="Paddock B.E."/>
            <person name="Koyack M.J."/>
            <person name="Gallegos D.A."/>
            <person name="Mitchell E.A."/>
            <person name="Ushijima B."/>
            <person name="Saw J.H."/>
            <person name="Mcphail K.L."/>
            <person name="Videau P."/>
        </authorList>
    </citation>
    <scope>NUCLEOTIDE SEQUENCE [LARGE SCALE GENOMIC DNA]</scope>
    <source>
        <strain evidence="3 4">11A07</strain>
    </source>
</reference>
<evidence type="ECO:0000313" key="4">
    <source>
        <dbReference type="Proteomes" id="UP000727056"/>
    </source>
</evidence>
<keyword evidence="4" id="KW-1185">Reference proteome</keyword>
<evidence type="ECO:0000313" key="3">
    <source>
        <dbReference type="EMBL" id="NJQ13539.1"/>
    </source>
</evidence>
<keyword evidence="2" id="KW-0812">Transmembrane</keyword>
<organism evidence="3 4">
    <name type="scientific">Streptomyces bohaiensis</name>
    <dbReference type="NCBI Taxonomy" id="1431344"/>
    <lineage>
        <taxon>Bacteria</taxon>
        <taxon>Bacillati</taxon>
        <taxon>Actinomycetota</taxon>
        <taxon>Actinomycetes</taxon>
        <taxon>Kitasatosporales</taxon>
        <taxon>Streptomycetaceae</taxon>
        <taxon>Streptomyces</taxon>
    </lineage>
</organism>
<accession>A0ABX1C8V4</accession>
<dbReference type="PANTHER" id="PTHR30121">
    <property type="entry name" value="UNCHARACTERIZED PROTEIN YJGR-RELATED"/>
    <property type="match status" value="1"/>
</dbReference>
<feature type="transmembrane region" description="Helical" evidence="2">
    <location>
        <begin position="12"/>
        <end position="32"/>
    </location>
</feature>
<comment type="caution">
    <text evidence="3">The sequence shown here is derived from an EMBL/GenBank/DDBJ whole genome shotgun (WGS) entry which is preliminary data.</text>
</comment>
<protein>
    <submittedName>
        <fullName evidence="3">TraM recognition domain-containing protein</fullName>
    </submittedName>
</protein>
<dbReference type="Proteomes" id="UP000727056">
    <property type="component" value="Unassembled WGS sequence"/>
</dbReference>
<feature type="compositionally biased region" description="Pro residues" evidence="1">
    <location>
        <begin position="642"/>
        <end position="657"/>
    </location>
</feature>
<dbReference type="Gene3D" id="3.40.50.300">
    <property type="entry name" value="P-loop containing nucleotide triphosphate hydrolases"/>
    <property type="match status" value="2"/>
</dbReference>
<dbReference type="RefSeq" id="WP_168086373.1">
    <property type="nucleotide sequence ID" value="NZ_JAAVJC010000002.1"/>
</dbReference>
<name>A0ABX1C8V4_9ACTN</name>
<dbReference type="EMBL" id="JAAVJC010000002">
    <property type="protein sequence ID" value="NJQ13539.1"/>
    <property type="molecule type" value="Genomic_DNA"/>
</dbReference>
<dbReference type="PANTHER" id="PTHR30121:SF6">
    <property type="entry name" value="SLR6007 PROTEIN"/>
    <property type="match status" value="1"/>
</dbReference>
<feature type="transmembrane region" description="Helical" evidence="2">
    <location>
        <begin position="44"/>
        <end position="66"/>
    </location>
</feature>
<evidence type="ECO:0000256" key="2">
    <source>
        <dbReference type="SAM" id="Phobius"/>
    </source>
</evidence>
<proteinExistence type="predicted"/>
<sequence>MSGWEASGRLVAGFVVVVAPMVVVVAVVVAWVGRRAGGRARWWIGWGGVVALLLVLVLGGGEAYVAPYREVWDALVSLPGRLGEEALRAGPEGLVWAGLLRVPGWVAAQVPVSVAAGMVAAGGWLAWRSRYGAPWRADPAEVLPAERLRELVADVDVVDDRLPADTVDDLVLRLGVDAQTGKRFELRSVALRQHAVLAGATGYGKTVTLARILSELLVTDHARPLRVPILLLDMKADPELVEALEAMAGQAGRRFRLVTVTGRGERYNPIRRGSVEQVCSRIVECLDQVAGGGFSEPHHRESAEVFLRHAMLTLDDLVDQGLEEPDPVTGTPRPWRRDLPDLARLMSLRQLSARAAQLRPAAGRAVHGYLEYLQSDGKSLQHSIPGLAARVTNLVAGDAGRVLTETTDGVDVYDAIKCGDVVLFSLAAAADARAARQVGSLLLTDVGAVGDRLLTERWGAGGGLFLVGVDEFSALSGSTMTGLFARIRGAGGGLLLATQDLADLDAVSPQFRAAVLTNTNLLILHRQRSSAEQLAAHLGTRPGWEETLSLQDDTGPLGAATASTGSASLRPVDERLVHAQTLRGLPRGQAVIAVGHPTDSTSVVQIAPAPTTGGDPRPVPSQMPAARPVPLTKASSVSPGSPAAPVPPRPAKAPAPTVPGEDIWD</sequence>
<feature type="region of interest" description="Disordered" evidence="1">
    <location>
        <begin position="608"/>
        <end position="665"/>
    </location>
</feature>
<dbReference type="InterPro" id="IPR051162">
    <property type="entry name" value="T4SS_component"/>
</dbReference>